<organism evidence="4 5">
    <name type="scientific">Candidatus Blautia pullistercoris</name>
    <dbReference type="NCBI Taxonomy" id="2838499"/>
    <lineage>
        <taxon>Bacteria</taxon>
        <taxon>Bacillati</taxon>
        <taxon>Bacillota</taxon>
        <taxon>Clostridia</taxon>
        <taxon>Lachnospirales</taxon>
        <taxon>Lachnospiraceae</taxon>
        <taxon>Blautia</taxon>
    </lineage>
</organism>
<evidence type="ECO:0000313" key="5">
    <source>
        <dbReference type="Proteomes" id="UP000824230"/>
    </source>
</evidence>
<comment type="similarity">
    <text evidence="1">Belongs to the glycosyl hydrolase 8 (cellulase D) family.</text>
</comment>
<dbReference type="InterPro" id="IPR002037">
    <property type="entry name" value="Glyco_hydro_8"/>
</dbReference>
<accession>A0A9D2AN49</accession>
<reference evidence="4" key="1">
    <citation type="journal article" date="2021" name="PeerJ">
        <title>Extensive microbial diversity within the chicken gut microbiome revealed by metagenomics and culture.</title>
        <authorList>
            <person name="Gilroy R."/>
            <person name="Ravi A."/>
            <person name="Getino M."/>
            <person name="Pursley I."/>
            <person name="Horton D.L."/>
            <person name="Alikhan N.F."/>
            <person name="Baker D."/>
            <person name="Gharbi K."/>
            <person name="Hall N."/>
            <person name="Watson M."/>
            <person name="Adriaenssens E.M."/>
            <person name="Foster-Nyarko E."/>
            <person name="Jarju S."/>
            <person name="Secka A."/>
            <person name="Antonio M."/>
            <person name="Oren A."/>
            <person name="Chaudhuri R.R."/>
            <person name="La Ragione R."/>
            <person name="Hildebrand F."/>
            <person name="Pallen M.J."/>
        </authorList>
    </citation>
    <scope>NUCLEOTIDE SEQUENCE</scope>
    <source>
        <strain evidence="4">ChiHjej12B11-1927</strain>
    </source>
</reference>
<evidence type="ECO:0000256" key="3">
    <source>
        <dbReference type="ARBA" id="ARBA00023295"/>
    </source>
</evidence>
<evidence type="ECO:0000256" key="1">
    <source>
        <dbReference type="ARBA" id="ARBA00009209"/>
    </source>
</evidence>
<gene>
    <name evidence="4" type="ORF">H9738_10525</name>
</gene>
<dbReference type="InterPro" id="IPR008928">
    <property type="entry name" value="6-hairpin_glycosidase_sf"/>
</dbReference>
<dbReference type="Proteomes" id="UP000824230">
    <property type="component" value="Unassembled WGS sequence"/>
</dbReference>
<sequence>MEGAFYTGKYRNFFEEQGYNSEEITSRLEKIFQTIFYGPDDERFYHESGSDMGYLEDTGNHDVRTEGMSYGMMVCVQMDKQEEFDRLWKWVCTYMRIQEGP</sequence>
<keyword evidence="3 4" id="KW-0326">Glycosidase</keyword>
<comment type="caution">
    <text evidence="4">The sequence shown here is derived from an EMBL/GenBank/DDBJ whole genome shotgun (WGS) entry which is preliminary data.</text>
</comment>
<dbReference type="EMBL" id="DXFG01000227">
    <property type="protein sequence ID" value="HIX38286.1"/>
    <property type="molecule type" value="Genomic_DNA"/>
</dbReference>
<dbReference type="GO" id="GO:0004553">
    <property type="term" value="F:hydrolase activity, hydrolyzing O-glycosyl compounds"/>
    <property type="evidence" value="ECO:0007669"/>
    <property type="project" value="InterPro"/>
</dbReference>
<dbReference type="AlphaFoldDB" id="A0A9D2AN49"/>
<dbReference type="SUPFAM" id="SSF48208">
    <property type="entry name" value="Six-hairpin glycosidases"/>
    <property type="match status" value="1"/>
</dbReference>
<reference evidence="4" key="2">
    <citation type="submission" date="2021-04" db="EMBL/GenBank/DDBJ databases">
        <authorList>
            <person name="Gilroy R."/>
        </authorList>
    </citation>
    <scope>NUCLEOTIDE SEQUENCE</scope>
    <source>
        <strain evidence="4">ChiHjej12B11-1927</strain>
    </source>
</reference>
<keyword evidence="4" id="KW-0624">Polysaccharide degradation</keyword>
<dbReference type="Gene3D" id="1.50.10.10">
    <property type="match status" value="1"/>
</dbReference>
<feature type="non-terminal residue" evidence="4">
    <location>
        <position position="101"/>
    </location>
</feature>
<dbReference type="Pfam" id="PF01270">
    <property type="entry name" value="Glyco_hydro_8"/>
    <property type="match status" value="1"/>
</dbReference>
<evidence type="ECO:0000313" key="4">
    <source>
        <dbReference type="EMBL" id="HIX38286.1"/>
    </source>
</evidence>
<dbReference type="InterPro" id="IPR012341">
    <property type="entry name" value="6hp_glycosidase-like_sf"/>
</dbReference>
<proteinExistence type="inferred from homology"/>
<dbReference type="GO" id="GO:0045493">
    <property type="term" value="P:xylan catabolic process"/>
    <property type="evidence" value="ECO:0007669"/>
    <property type="project" value="UniProtKB-KW"/>
</dbReference>
<evidence type="ECO:0000256" key="2">
    <source>
        <dbReference type="ARBA" id="ARBA00022801"/>
    </source>
</evidence>
<keyword evidence="2 4" id="KW-0378">Hydrolase</keyword>
<keyword evidence="4" id="KW-0119">Carbohydrate metabolism</keyword>
<protein>
    <submittedName>
        <fullName evidence="4">Xylanase</fullName>
    </submittedName>
</protein>
<name>A0A9D2AN49_9FIRM</name>
<keyword evidence="4" id="KW-0858">Xylan degradation</keyword>